<dbReference type="Pfam" id="PF00388">
    <property type="entry name" value="PI-PLC-X"/>
    <property type="match status" value="1"/>
</dbReference>
<feature type="compositionally biased region" description="Acidic residues" evidence="1">
    <location>
        <begin position="158"/>
        <end position="174"/>
    </location>
</feature>
<proteinExistence type="predicted"/>
<gene>
    <name evidence="3" type="ORF">ATANTOWER_031930</name>
</gene>
<dbReference type="PROSITE" id="PS50007">
    <property type="entry name" value="PIPLC_X_DOMAIN"/>
    <property type="match status" value="1"/>
</dbReference>
<protein>
    <recommendedName>
        <fullName evidence="2">Phosphatidylinositol-specific phospholipase C X domain-containing protein</fullName>
    </recommendedName>
</protein>
<dbReference type="EMBL" id="JAHUTI010010753">
    <property type="protein sequence ID" value="MED6235697.1"/>
    <property type="molecule type" value="Genomic_DNA"/>
</dbReference>
<organism evidence="3 4">
    <name type="scientific">Ataeniobius toweri</name>
    <dbReference type="NCBI Taxonomy" id="208326"/>
    <lineage>
        <taxon>Eukaryota</taxon>
        <taxon>Metazoa</taxon>
        <taxon>Chordata</taxon>
        <taxon>Craniata</taxon>
        <taxon>Vertebrata</taxon>
        <taxon>Euteleostomi</taxon>
        <taxon>Actinopterygii</taxon>
        <taxon>Neopterygii</taxon>
        <taxon>Teleostei</taxon>
        <taxon>Neoteleostei</taxon>
        <taxon>Acanthomorphata</taxon>
        <taxon>Ovalentaria</taxon>
        <taxon>Atherinomorphae</taxon>
        <taxon>Cyprinodontiformes</taxon>
        <taxon>Goodeidae</taxon>
        <taxon>Ataeniobius</taxon>
    </lineage>
</organism>
<evidence type="ECO:0000313" key="3">
    <source>
        <dbReference type="EMBL" id="MED6235697.1"/>
    </source>
</evidence>
<feature type="compositionally biased region" description="Polar residues" evidence="1">
    <location>
        <begin position="54"/>
        <end position="84"/>
    </location>
</feature>
<dbReference type="InterPro" id="IPR000909">
    <property type="entry name" value="PLipase_C_PInositol-sp_X_dom"/>
</dbReference>
<comment type="caution">
    <text evidence="3">The sequence shown here is derived from an EMBL/GenBank/DDBJ whole genome shotgun (WGS) entry which is preliminary data.</text>
</comment>
<dbReference type="Gene3D" id="3.20.20.190">
    <property type="entry name" value="Phosphatidylinositol (PI) phosphodiesterase"/>
    <property type="match status" value="1"/>
</dbReference>
<keyword evidence="4" id="KW-1185">Reference proteome</keyword>
<feature type="region of interest" description="Disordered" evidence="1">
    <location>
        <begin position="1"/>
        <end position="92"/>
    </location>
</feature>
<feature type="region of interest" description="Disordered" evidence="1">
    <location>
        <begin position="129"/>
        <end position="174"/>
    </location>
</feature>
<evidence type="ECO:0000256" key="1">
    <source>
        <dbReference type="SAM" id="MobiDB-lite"/>
    </source>
</evidence>
<dbReference type="SUPFAM" id="SSF51695">
    <property type="entry name" value="PLC-like phosphodiesterases"/>
    <property type="match status" value="1"/>
</dbReference>
<feature type="domain" description="Phosphatidylinositol-specific phospholipase C X" evidence="2">
    <location>
        <begin position="53"/>
        <end position="150"/>
    </location>
</feature>
<dbReference type="Proteomes" id="UP001345963">
    <property type="component" value="Unassembled WGS sequence"/>
</dbReference>
<dbReference type="PANTHER" id="PTHR10336">
    <property type="entry name" value="PHOSPHOINOSITIDE-SPECIFIC PHOSPHOLIPASE C FAMILY PROTEIN"/>
    <property type="match status" value="1"/>
</dbReference>
<name>A0ABU7AC37_9TELE</name>
<dbReference type="PANTHER" id="PTHR10336:SF166">
    <property type="entry name" value="1-PHOSPHATIDYLINOSITOL 4,5-BISPHOSPHATE PHOSPHODIESTERASE ETA-2"/>
    <property type="match status" value="1"/>
</dbReference>
<accession>A0ABU7AC37</accession>
<evidence type="ECO:0000313" key="4">
    <source>
        <dbReference type="Proteomes" id="UP001345963"/>
    </source>
</evidence>
<dbReference type="InterPro" id="IPR017946">
    <property type="entry name" value="PLC-like_Pdiesterase_TIM-brl"/>
</dbReference>
<dbReference type="InterPro" id="IPR001192">
    <property type="entry name" value="PI-PLC_fam"/>
</dbReference>
<evidence type="ECO:0000259" key="2">
    <source>
        <dbReference type="SMART" id="SM00148"/>
    </source>
</evidence>
<reference evidence="3 4" key="1">
    <citation type="submission" date="2021-07" db="EMBL/GenBank/DDBJ databases">
        <authorList>
            <person name="Palmer J.M."/>
        </authorList>
    </citation>
    <scope>NUCLEOTIDE SEQUENCE [LARGE SCALE GENOMIC DNA]</scope>
    <source>
        <strain evidence="3 4">AT_MEX2019</strain>
        <tissue evidence="3">Muscle</tissue>
    </source>
</reference>
<sequence>MTPAKTPTSLPDPGPQRPLSPSREGATTPQETKKVRTPPHPHYNPTQVLHPLHVTSQHATPTSSSLGHDGEQQTAKPRQRQQLQPKEKKKSYPLILSIENHCSVPQQKKMAQYLIEILGDKLDVSSVKADESGRLPSPESLRGKILVKGKKLPPNIDENAEEGDVSDEDSADEMEDDCKLMNGDWKVLYQRLHILSSQSCPIVSHPAC</sequence>
<dbReference type="SMART" id="SM00148">
    <property type="entry name" value="PLCXc"/>
    <property type="match status" value="1"/>
</dbReference>